<dbReference type="AlphaFoldDB" id="A0A7U7J3C4"/>
<dbReference type="RefSeq" id="WP_051497840.1">
    <property type="nucleotide sequence ID" value="NZ_CBTK010000246.1"/>
</dbReference>
<keyword evidence="1" id="KW-0472">Membrane</keyword>
<gene>
    <name evidence="2" type="ORF">BN874_320003</name>
</gene>
<keyword evidence="3" id="KW-1185">Reference proteome</keyword>
<feature type="transmembrane region" description="Helical" evidence="1">
    <location>
        <begin position="134"/>
        <end position="152"/>
    </location>
</feature>
<evidence type="ECO:0000313" key="2">
    <source>
        <dbReference type="EMBL" id="CDH45994.1"/>
    </source>
</evidence>
<keyword evidence="1" id="KW-1133">Transmembrane helix</keyword>
<proteinExistence type="predicted"/>
<evidence type="ECO:0000256" key="1">
    <source>
        <dbReference type="SAM" id="Phobius"/>
    </source>
</evidence>
<dbReference type="Proteomes" id="UP000019184">
    <property type="component" value="Unassembled WGS sequence"/>
</dbReference>
<accession>A0A7U7J3C4</accession>
<dbReference type="EMBL" id="CBTK010000246">
    <property type="protein sequence ID" value="CDH45994.1"/>
    <property type="molecule type" value="Genomic_DNA"/>
</dbReference>
<dbReference type="OrthoDB" id="9801221at2"/>
<name>A0A7U7J3C4_9GAMM</name>
<feature type="transmembrane region" description="Helical" evidence="1">
    <location>
        <begin position="51"/>
        <end position="71"/>
    </location>
</feature>
<sequence length="163" mass="18447">MPRLQPLLLTTAIVLLLMGHLLWGWIPILDSANLVFHEAGHPIFGILSSRLMVYGGTLMQLLIPAACAWECYRHQQPYGYYACLVWVGANLLNIARYMADARAHQLPLVGGLDPEEFHDWTEILTRWGLLNQDTALAFLVRVSALVLMAWVLKRAWMTSALKH</sequence>
<organism evidence="2 3">
    <name type="scientific">Candidatus Contendobacter odensis Run_B_J11</name>
    <dbReference type="NCBI Taxonomy" id="1400861"/>
    <lineage>
        <taxon>Bacteria</taxon>
        <taxon>Pseudomonadati</taxon>
        <taxon>Pseudomonadota</taxon>
        <taxon>Gammaproteobacteria</taxon>
        <taxon>Candidatus Competibacteraceae</taxon>
        <taxon>Candidatus Contendibacter</taxon>
    </lineage>
</organism>
<evidence type="ECO:0000313" key="3">
    <source>
        <dbReference type="Proteomes" id="UP000019184"/>
    </source>
</evidence>
<reference evidence="2 3" key="1">
    <citation type="journal article" date="2014" name="ISME J.">
        <title>Candidatus Competibacter-lineage genomes retrieved from metagenomes reveal functional metabolic diversity.</title>
        <authorList>
            <person name="McIlroy S.J."/>
            <person name="Albertsen M."/>
            <person name="Andresen E.K."/>
            <person name="Saunders A.M."/>
            <person name="Kristiansen R."/>
            <person name="Stokholm-Bjerregaard M."/>
            <person name="Nielsen K.L."/>
            <person name="Nielsen P.H."/>
        </authorList>
    </citation>
    <scope>NUCLEOTIDE SEQUENCE [LARGE SCALE GENOMIC DNA]</scope>
    <source>
        <strain evidence="2 3">Run_B_J11</strain>
    </source>
</reference>
<feature type="transmembrane region" description="Helical" evidence="1">
    <location>
        <begin position="78"/>
        <end position="99"/>
    </location>
</feature>
<protein>
    <submittedName>
        <fullName evidence="2">Uncharacterized protein</fullName>
    </submittedName>
</protein>
<feature type="transmembrane region" description="Helical" evidence="1">
    <location>
        <begin position="7"/>
        <end position="26"/>
    </location>
</feature>
<comment type="caution">
    <text evidence="2">The sequence shown here is derived from an EMBL/GenBank/DDBJ whole genome shotgun (WGS) entry which is preliminary data.</text>
</comment>
<keyword evidence="1" id="KW-0812">Transmembrane</keyword>